<protein>
    <submittedName>
        <fullName evidence="1">Uncharacterized protein</fullName>
    </submittedName>
</protein>
<reference evidence="1" key="1">
    <citation type="journal article" date="2014" name="Int. J. Syst. Evol. Microbiol.">
        <title>Complete genome sequence of Corynebacterium casei LMG S-19264T (=DSM 44701T), isolated from a smear-ripened cheese.</title>
        <authorList>
            <consortium name="US DOE Joint Genome Institute (JGI-PGF)"/>
            <person name="Walter F."/>
            <person name="Albersmeier A."/>
            <person name="Kalinowski J."/>
            <person name="Ruckert C."/>
        </authorList>
    </citation>
    <scope>NUCLEOTIDE SEQUENCE</scope>
    <source>
        <strain evidence="1">CGMCC 4.5737</strain>
    </source>
</reference>
<gene>
    <name evidence="1" type="ORF">GCM10012275_31250</name>
</gene>
<organism evidence="1 2">
    <name type="scientific">Longimycelium tulufanense</name>
    <dbReference type="NCBI Taxonomy" id="907463"/>
    <lineage>
        <taxon>Bacteria</taxon>
        <taxon>Bacillati</taxon>
        <taxon>Actinomycetota</taxon>
        <taxon>Actinomycetes</taxon>
        <taxon>Pseudonocardiales</taxon>
        <taxon>Pseudonocardiaceae</taxon>
        <taxon>Longimycelium</taxon>
    </lineage>
</organism>
<evidence type="ECO:0000313" key="1">
    <source>
        <dbReference type="EMBL" id="GGM57782.1"/>
    </source>
</evidence>
<dbReference type="EMBL" id="BMMK01000013">
    <property type="protein sequence ID" value="GGM57782.1"/>
    <property type="molecule type" value="Genomic_DNA"/>
</dbReference>
<proteinExistence type="predicted"/>
<accession>A0A8J3C913</accession>
<comment type="caution">
    <text evidence="1">The sequence shown here is derived from an EMBL/GenBank/DDBJ whole genome shotgun (WGS) entry which is preliminary data.</text>
</comment>
<sequence>MLARWADNAMRDARNLTAQGEPALANLAHLRAEVYISAAELIAAEGITTVVGSYQHRAATLAGQLHELEILGAPVEVLALPYIVGRAHQHVAAALGDDFVGYIPRWV</sequence>
<dbReference type="Proteomes" id="UP000637578">
    <property type="component" value="Unassembled WGS sequence"/>
</dbReference>
<keyword evidence="2" id="KW-1185">Reference proteome</keyword>
<evidence type="ECO:0000313" key="2">
    <source>
        <dbReference type="Proteomes" id="UP000637578"/>
    </source>
</evidence>
<dbReference type="AlphaFoldDB" id="A0A8J3C913"/>
<name>A0A8J3C913_9PSEU</name>
<reference evidence="1" key="2">
    <citation type="submission" date="2020-09" db="EMBL/GenBank/DDBJ databases">
        <authorList>
            <person name="Sun Q."/>
            <person name="Zhou Y."/>
        </authorList>
    </citation>
    <scope>NUCLEOTIDE SEQUENCE</scope>
    <source>
        <strain evidence="1">CGMCC 4.5737</strain>
    </source>
</reference>